<accession>A0ABW2FQ18</accession>
<dbReference type="Proteomes" id="UP001596378">
    <property type="component" value="Unassembled WGS sequence"/>
</dbReference>
<protein>
    <submittedName>
        <fullName evidence="2">DUF4386 domain-containing protein</fullName>
    </submittedName>
</protein>
<dbReference type="EMBL" id="JBHTAI010000029">
    <property type="protein sequence ID" value="MFC7153070.1"/>
    <property type="molecule type" value="Genomic_DNA"/>
</dbReference>
<organism evidence="2 3">
    <name type="scientific">Cohnella cellulosilytica</name>
    <dbReference type="NCBI Taxonomy" id="986710"/>
    <lineage>
        <taxon>Bacteria</taxon>
        <taxon>Bacillati</taxon>
        <taxon>Bacillota</taxon>
        <taxon>Bacilli</taxon>
        <taxon>Bacillales</taxon>
        <taxon>Paenibacillaceae</taxon>
        <taxon>Cohnella</taxon>
    </lineage>
</organism>
<evidence type="ECO:0000313" key="3">
    <source>
        <dbReference type="Proteomes" id="UP001596378"/>
    </source>
</evidence>
<evidence type="ECO:0000256" key="1">
    <source>
        <dbReference type="SAM" id="Phobius"/>
    </source>
</evidence>
<name>A0ABW2FQ18_9BACL</name>
<feature type="transmembrane region" description="Helical" evidence="1">
    <location>
        <begin position="78"/>
        <end position="99"/>
    </location>
</feature>
<sequence length="208" mass="22758">MAFFLQAVTSLASGAWLFNPFVDPGDIRNTMLNLANHAAFVRAGIVGDILTALGIIFLAATLFAAVGRQNKAMALVALGLYIFEAGILVVSKFVVFVLLNISQQYAAAGAPTWEALGSLALETADFIYRVHIIPFGLGAAIFYYLLYKSRIVPKWLSLWGLTTVPFVLIGALWITSGFYIPPVFLALSVFYVPFEFVAGIYIFCQRRS</sequence>
<comment type="caution">
    <text evidence="2">The sequence shown here is derived from an EMBL/GenBank/DDBJ whole genome shotgun (WGS) entry which is preliminary data.</text>
</comment>
<feature type="transmembrane region" description="Helical" evidence="1">
    <location>
        <begin position="126"/>
        <end position="146"/>
    </location>
</feature>
<gene>
    <name evidence="2" type="ORF">ACFQMJ_31410</name>
</gene>
<keyword evidence="1" id="KW-0812">Transmembrane</keyword>
<keyword evidence="3" id="KW-1185">Reference proteome</keyword>
<feature type="transmembrane region" description="Helical" evidence="1">
    <location>
        <begin position="38"/>
        <end position="66"/>
    </location>
</feature>
<keyword evidence="1" id="KW-1133">Transmembrane helix</keyword>
<dbReference type="RefSeq" id="WP_378107421.1">
    <property type="nucleotide sequence ID" value="NZ_JBHSUP010000026.1"/>
</dbReference>
<feature type="transmembrane region" description="Helical" evidence="1">
    <location>
        <begin position="158"/>
        <end position="179"/>
    </location>
</feature>
<dbReference type="Pfam" id="PF14329">
    <property type="entry name" value="DUF4386"/>
    <property type="match status" value="1"/>
</dbReference>
<dbReference type="InterPro" id="IPR025495">
    <property type="entry name" value="DUF4386"/>
</dbReference>
<reference evidence="3" key="1">
    <citation type="journal article" date="2019" name="Int. J. Syst. Evol. Microbiol.">
        <title>The Global Catalogue of Microorganisms (GCM) 10K type strain sequencing project: providing services to taxonomists for standard genome sequencing and annotation.</title>
        <authorList>
            <consortium name="The Broad Institute Genomics Platform"/>
            <consortium name="The Broad Institute Genome Sequencing Center for Infectious Disease"/>
            <person name="Wu L."/>
            <person name="Ma J."/>
        </authorList>
    </citation>
    <scope>NUCLEOTIDE SEQUENCE [LARGE SCALE GENOMIC DNA]</scope>
    <source>
        <strain evidence="3">KCTC 12907</strain>
    </source>
</reference>
<proteinExistence type="predicted"/>
<feature type="transmembrane region" description="Helical" evidence="1">
    <location>
        <begin position="185"/>
        <end position="204"/>
    </location>
</feature>
<keyword evidence="1" id="KW-0472">Membrane</keyword>
<evidence type="ECO:0000313" key="2">
    <source>
        <dbReference type="EMBL" id="MFC7153070.1"/>
    </source>
</evidence>